<dbReference type="Proteomes" id="UP000499080">
    <property type="component" value="Unassembled WGS sequence"/>
</dbReference>
<evidence type="ECO:0000313" key="1">
    <source>
        <dbReference type="EMBL" id="GBN60498.1"/>
    </source>
</evidence>
<name>A0A4Y2Q8M1_ARAVE</name>
<keyword evidence="2" id="KW-1185">Reference proteome</keyword>
<evidence type="ECO:0000313" key="2">
    <source>
        <dbReference type="Proteomes" id="UP000499080"/>
    </source>
</evidence>
<organism evidence="1 2">
    <name type="scientific">Araneus ventricosus</name>
    <name type="common">Orbweaver spider</name>
    <name type="synonym">Epeira ventricosa</name>
    <dbReference type="NCBI Taxonomy" id="182803"/>
    <lineage>
        <taxon>Eukaryota</taxon>
        <taxon>Metazoa</taxon>
        <taxon>Ecdysozoa</taxon>
        <taxon>Arthropoda</taxon>
        <taxon>Chelicerata</taxon>
        <taxon>Arachnida</taxon>
        <taxon>Araneae</taxon>
        <taxon>Araneomorphae</taxon>
        <taxon>Entelegynae</taxon>
        <taxon>Araneoidea</taxon>
        <taxon>Araneidae</taxon>
        <taxon>Araneus</taxon>
    </lineage>
</organism>
<reference evidence="1 2" key="1">
    <citation type="journal article" date="2019" name="Sci. Rep.">
        <title>Orb-weaving spider Araneus ventricosus genome elucidates the spidroin gene catalogue.</title>
        <authorList>
            <person name="Kono N."/>
            <person name="Nakamura H."/>
            <person name="Ohtoshi R."/>
            <person name="Moran D.A.P."/>
            <person name="Shinohara A."/>
            <person name="Yoshida Y."/>
            <person name="Fujiwara M."/>
            <person name="Mori M."/>
            <person name="Tomita M."/>
            <person name="Arakawa K."/>
        </authorList>
    </citation>
    <scope>NUCLEOTIDE SEQUENCE [LARGE SCALE GENOMIC DNA]</scope>
</reference>
<dbReference type="AlphaFoldDB" id="A0A4Y2Q8M1"/>
<gene>
    <name evidence="1" type="ORF">AVEN_224362_1</name>
</gene>
<protein>
    <submittedName>
        <fullName evidence="1">Uncharacterized protein</fullName>
    </submittedName>
</protein>
<accession>A0A4Y2Q8M1</accession>
<comment type="caution">
    <text evidence="1">The sequence shown here is derived from an EMBL/GenBank/DDBJ whole genome shotgun (WGS) entry which is preliminary data.</text>
</comment>
<dbReference type="EMBL" id="BGPR01013406">
    <property type="protein sequence ID" value="GBN60498.1"/>
    <property type="molecule type" value="Genomic_DNA"/>
</dbReference>
<sequence length="145" mass="16402">MDSRIEVFALFISDGSAGMSDDGSPDVSGGVEFNTIEETTTPIALPQRKNECNNTYCNDICANGDPLAWSGFCNKSRRRDYCQCDWIYECKEINNATCEKSCKRYNLFSLRRYCEVPEKNVTCACSYGNSLLLTRPPPCDWPCTW</sequence>
<proteinExistence type="predicted"/>